<comment type="caution">
    <text evidence="1">The sequence shown here is derived from an EMBL/GenBank/DDBJ whole genome shotgun (WGS) entry which is preliminary data.</text>
</comment>
<reference evidence="1" key="1">
    <citation type="submission" date="2023-07" db="EMBL/GenBank/DDBJ databases">
        <title>draft genome sequence of fig (Ficus carica).</title>
        <authorList>
            <person name="Takahashi T."/>
            <person name="Nishimura K."/>
        </authorList>
    </citation>
    <scope>NUCLEOTIDE SEQUENCE</scope>
</reference>
<name>A0AA88CY96_FICCA</name>
<accession>A0AA88CY96</accession>
<protein>
    <submittedName>
        <fullName evidence="1">Uncharacterized protein</fullName>
    </submittedName>
</protein>
<gene>
    <name evidence="1" type="ORF">TIFTF001_044992</name>
</gene>
<sequence>MENMKIPVLESELNALKAEKAPTIPSGSI</sequence>
<keyword evidence="2" id="KW-1185">Reference proteome</keyword>
<dbReference type="Proteomes" id="UP001187192">
    <property type="component" value="Unassembled WGS sequence"/>
</dbReference>
<evidence type="ECO:0000313" key="2">
    <source>
        <dbReference type="Proteomes" id="UP001187192"/>
    </source>
</evidence>
<dbReference type="EMBL" id="BTGU01003670">
    <property type="protein sequence ID" value="GMN35216.1"/>
    <property type="molecule type" value="Genomic_DNA"/>
</dbReference>
<dbReference type="AlphaFoldDB" id="A0AA88CY96"/>
<organism evidence="1 2">
    <name type="scientific">Ficus carica</name>
    <name type="common">Common fig</name>
    <dbReference type="NCBI Taxonomy" id="3494"/>
    <lineage>
        <taxon>Eukaryota</taxon>
        <taxon>Viridiplantae</taxon>
        <taxon>Streptophyta</taxon>
        <taxon>Embryophyta</taxon>
        <taxon>Tracheophyta</taxon>
        <taxon>Spermatophyta</taxon>
        <taxon>Magnoliopsida</taxon>
        <taxon>eudicotyledons</taxon>
        <taxon>Gunneridae</taxon>
        <taxon>Pentapetalae</taxon>
        <taxon>rosids</taxon>
        <taxon>fabids</taxon>
        <taxon>Rosales</taxon>
        <taxon>Moraceae</taxon>
        <taxon>Ficeae</taxon>
        <taxon>Ficus</taxon>
    </lineage>
</organism>
<evidence type="ECO:0000313" key="1">
    <source>
        <dbReference type="EMBL" id="GMN35216.1"/>
    </source>
</evidence>
<feature type="non-terminal residue" evidence="1">
    <location>
        <position position="29"/>
    </location>
</feature>
<proteinExistence type="predicted"/>